<accession>A0AAD0SQZ5</accession>
<dbReference type="KEGG" id="asui:ASUIS_0884"/>
<evidence type="ECO:0000313" key="1">
    <source>
        <dbReference type="EMBL" id="AXX89375.1"/>
    </source>
</evidence>
<proteinExistence type="predicted"/>
<organism evidence="1 2">
    <name type="scientific">Arcobacter suis CECT 7833</name>
    <dbReference type="NCBI Taxonomy" id="663365"/>
    <lineage>
        <taxon>Bacteria</taxon>
        <taxon>Pseudomonadati</taxon>
        <taxon>Campylobacterota</taxon>
        <taxon>Epsilonproteobacteria</taxon>
        <taxon>Campylobacterales</taxon>
        <taxon>Arcobacteraceae</taxon>
        <taxon>Arcobacter</taxon>
    </lineage>
</organism>
<dbReference type="AlphaFoldDB" id="A0AAD0SQZ5"/>
<name>A0AAD0SQZ5_9BACT</name>
<gene>
    <name evidence="1" type="ORF">ASUIS_0884</name>
</gene>
<reference evidence="1 2" key="1">
    <citation type="submission" date="2018-08" db="EMBL/GenBank/DDBJ databases">
        <title>Complete genome of the Arcobacter suis type strain LMG 26152.</title>
        <authorList>
            <person name="Miller W.G."/>
            <person name="Yee E."/>
            <person name="Bono J.L."/>
        </authorList>
    </citation>
    <scope>NUCLEOTIDE SEQUENCE [LARGE SCALE GENOMIC DNA]</scope>
    <source>
        <strain evidence="1 2">CECT 7833</strain>
    </source>
</reference>
<dbReference type="Proteomes" id="UP000263040">
    <property type="component" value="Chromosome"/>
</dbReference>
<evidence type="ECO:0000313" key="2">
    <source>
        <dbReference type="Proteomes" id="UP000263040"/>
    </source>
</evidence>
<protein>
    <submittedName>
        <fullName evidence="1">Uncharacterized protein</fullName>
    </submittedName>
</protein>
<dbReference type="RefSeq" id="WP_118885930.1">
    <property type="nucleotide sequence ID" value="NZ_CP032100.1"/>
</dbReference>
<dbReference type="EMBL" id="CP032100">
    <property type="protein sequence ID" value="AXX89375.1"/>
    <property type="molecule type" value="Genomic_DNA"/>
</dbReference>
<sequence length="277" mass="32623">MPNKLEERVKRYIKMKKFFMLSDALLITGISKDTLLKILERLEKEGLIIQDRDEKSLMNRSYTVFSRHEKRAISSKSEDKKIDIELIKSINKVANILVKGELQSRVYYEVLNESKLSKGVFAKVVNVLLKLGVLKEHKKELEIKQNRTFEIDKSLLDTLLTFHKQKKYKDIQEILDDKKPLRYVAVPKELTQVLNVIIGNEVLKRDELAYQSGVTRKRLSDWWQILKKLGIRIDSFKENENDRVSYIFSSKRARVVLAYINNGAYEKDKELKHLWTH</sequence>
<keyword evidence="2" id="KW-1185">Reference proteome</keyword>